<sequence>MSVFPHPKFEREKKTETENIRSMAAKAFGPNEASARTAQPFNAWDIIRPSLHASGGPWGWTHYGIYIPRLPQPYQYLNVLILVGLVDLTIFNHAEFAPGGPKAVVHDAEHLTTVMTSTASKGHHFVRGYDSSTDCDFPDSGTPLRWGKDFSMEFTFPHKAVVTGAFETHGWEYRLEFDMSPQAVWFIATPFYEHLSLPISGTAILSGEPIPISGCIEYARCKPPPGLPLEIHAAVARSTNYFIYHVVELRDSRQILWGEVRNGFMPPRKFVHVRTVPDGRVLDEYTTELRVELLDEELVTDSLGRQTRMPTKFTASVVVGSGRKVLEVAGRVNTPLRDGAGRGFVGGYDAVVTYKGEETRARGMFEWVDLELQEQKANL</sequence>
<accession>A0A9P8S8L4</accession>
<evidence type="ECO:0000313" key="1">
    <source>
        <dbReference type="EMBL" id="KAH0597454.1"/>
    </source>
</evidence>
<comment type="caution">
    <text evidence="1">The sequence shown here is derived from an EMBL/GenBank/DDBJ whole genome shotgun (WGS) entry which is preliminary data.</text>
</comment>
<dbReference type="AlphaFoldDB" id="A0A9P8S8L4"/>
<dbReference type="EMBL" id="JACEFI010000007">
    <property type="protein sequence ID" value="KAH0597454.1"/>
    <property type="molecule type" value="Genomic_DNA"/>
</dbReference>
<gene>
    <name evidence="1" type="ORF">MHUMG1_04832</name>
</gene>
<keyword evidence="2" id="KW-1185">Reference proteome</keyword>
<dbReference type="Proteomes" id="UP000764110">
    <property type="component" value="Unassembled WGS sequence"/>
</dbReference>
<proteinExistence type="predicted"/>
<protein>
    <submittedName>
        <fullName evidence="1">Uncharacterized protein</fullName>
    </submittedName>
</protein>
<dbReference type="Pfam" id="PF20375">
    <property type="entry name" value="DUF6670"/>
    <property type="match status" value="1"/>
</dbReference>
<name>A0A9P8S8L4_9HYPO</name>
<evidence type="ECO:0000313" key="2">
    <source>
        <dbReference type="Proteomes" id="UP000764110"/>
    </source>
</evidence>
<organism evidence="1 2">
    <name type="scientific">Metarhizium humberi</name>
    <dbReference type="NCBI Taxonomy" id="2596975"/>
    <lineage>
        <taxon>Eukaryota</taxon>
        <taxon>Fungi</taxon>
        <taxon>Dikarya</taxon>
        <taxon>Ascomycota</taxon>
        <taxon>Pezizomycotina</taxon>
        <taxon>Sordariomycetes</taxon>
        <taxon>Hypocreomycetidae</taxon>
        <taxon>Hypocreales</taxon>
        <taxon>Clavicipitaceae</taxon>
        <taxon>Metarhizium</taxon>
    </lineage>
</organism>
<reference evidence="1 2" key="1">
    <citation type="submission" date="2020-07" db="EMBL/GenBank/DDBJ databases">
        <title>Metarhizium humberi genome.</title>
        <authorList>
            <person name="Lysoe E."/>
        </authorList>
    </citation>
    <scope>NUCLEOTIDE SEQUENCE [LARGE SCALE GENOMIC DNA]</scope>
    <source>
        <strain evidence="1 2">ESALQ1638</strain>
    </source>
</reference>
<dbReference type="InterPro" id="IPR046611">
    <property type="entry name" value="DUF6670"/>
</dbReference>